<dbReference type="EMBL" id="JH767169">
    <property type="protein sequence ID" value="EQC31349.1"/>
    <property type="molecule type" value="Genomic_DNA"/>
</dbReference>
<reference evidence="1 2" key="1">
    <citation type="submission" date="2012-04" db="EMBL/GenBank/DDBJ databases">
        <title>The Genome Sequence of Saprolegnia declina VS20.</title>
        <authorList>
            <consortium name="The Broad Institute Genome Sequencing Platform"/>
            <person name="Russ C."/>
            <person name="Nusbaum C."/>
            <person name="Tyler B."/>
            <person name="van West P."/>
            <person name="Dieguez-Uribeondo J."/>
            <person name="de Bruijn I."/>
            <person name="Tripathy S."/>
            <person name="Jiang R."/>
            <person name="Young S.K."/>
            <person name="Zeng Q."/>
            <person name="Gargeya S."/>
            <person name="Fitzgerald M."/>
            <person name="Haas B."/>
            <person name="Abouelleil A."/>
            <person name="Alvarado L."/>
            <person name="Arachchi H.M."/>
            <person name="Berlin A."/>
            <person name="Chapman S.B."/>
            <person name="Goldberg J."/>
            <person name="Griggs A."/>
            <person name="Gujja S."/>
            <person name="Hansen M."/>
            <person name="Howarth C."/>
            <person name="Imamovic A."/>
            <person name="Larimer J."/>
            <person name="McCowen C."/>
            <person name="Montmayeur A."/>
            <person name="Murphy C."/>
            <person name="Neiman D."/>
            <person name="Pearson M."/>
            <person name="Priest M."/>
            <person name="Roberts A."/>
            <person name="Saif S."/>
            <person name="Shea T."/>
            <person name="Sisk P."/>
            <person name="Sykes S."/>
            <person name="Wortman J."/>
            <person name="Nusbaum C."/>
            <person name="Birren B."/>
        </authorList>
    </citation>
    <scope>NUCLEOTIDE SEQUENCE [LARGE SCALE GENOMIC DNA]</scope>
    <source>
        <strain evidence="1 2">VS20</strain>
    </source>
</reference>
<name>T0Q0H7_SAPDV</name>
<gene>
    <name evidence="1" type="ORF">SDRG_10951</name>
</gene>
<dbReference type="AlphaFoldDB" id="T0Q0H7"/>
<dbReference type="OMA" id="FHTDANH"/>
<dbReference type="VEuPathDB" id="FungiDB:SDRG_10951"/>
<evidence type="ECO:0000313" key="2">
    <source>
        <dbReference type="Proteomes" id="UP000030762"/>
    </source>
</evidence>
<dbReference type="InParanoid" id="T0Q0H7"/>
<organism evidence="1 2">
    <name type="scientific">Saprolegnia diclina (strain VS20)</name>
    <dbReference type="NCBI Taxonomy" id="1156394"/>
    <lineage>
        <taxon>Eukaryota</taxon>
        <taxon>Sar</taxon>
        <taxon>Stramenopiles</taxon>
        <taxon>Oomycota</taxon>
        <taxon>Saprolegniomycetes</taxon>
        <taxon>Saprolegniales</taxon>
        <taxon>Saprolegniaceae</taxon>
        <taxon>Saprolegnia</taxon>
    </lineage>
</organism>
<proteinExistence type="predicted"/>
<dbReference type="RefSeq" id="XP_008615190.1">
    <property type="nucleotide sequence ID" value="XM_008616968.1"/>
</dbReference>
<accession>T0Q0H7</accession>
<dbReference type="GeneID" id="19951678"/>
<keyword evidence="2" id="KW-1185">Reference proteome</keyword>
<sequence length="306" mass="33124">MFSTFATQTGTRPRFDANGMKAAFGYDAMSRSTFLVYVLMAIARIEKAIGSLVSAPMTVTAHAAMSSALHGIKGPLTAVPNDKLGRAISADGGLVVVATVASPDCYPTDKVADLSSSAGFLHTYVVSDVSIKVTDVTSSANVTVLDGPLWCVLLRHLDTQNVSADELREAFNAVARDCNHFVVKDNFLPKAPPSNIAGAAHNALKRKYDEVVKERDALVKERNAVVEERNALIKEHDALIKKHDALIKKHDALIKEHDAVVHDMKDTTAALAASQCAEVAAKNAAMRYKADNDKHRQSRFNTDTYF</sequence>
<dbReference type="OrthoDB" id="2383386at2759"/>
<dbReference type="Proteomes" id="UP000030762">
    <property type="component" value="Unassembled WGS sequence"/>
</dbReference>
<evidence type="ECO:0000313" key="1">
    <source>
        <dbReference type="EMBL" id="EQC31349.1"/>
    </source>
</evidence>
<protein>
    <submittedName>
        <fullName evidence="1">Uncharacterized protein</fullName>
    </submittedName>
</protein>